<evidence type="ECO:0000256" key="3">
    <source>
        <dbReference type="ARBA" id="ARBA00011738"/>
    </source>
</evidence>
<comment type="caution">
    <text evidence="14">The sequence shown here is derived from an EMBL/GenBank/DDBJ whole genome shotgun (WGS) entry which is preliminary data.</text>
</comment>
<evidence type="ECO:0000256" key="5">
    <source>
        <dbReference type="ARBA" id="ARBA00022975"/>
    </source>
</evidence>
<evidence type="ECO:0000256" key="12">
    <source>
        <dbReference type="RuleBase" id="RU000512"/>
    </source>
</evidence>
<feature type="binding site" evidence="9 11">
    <location>
        <position position="31"/>
    </location>
    <ligand>
        <name>substrate</name>
    </ligand>
</feature>
<evidence type="ECO:0000256" key="8">
    <source>
        <dbReference type="ARBA" id="ARBA00061012"/>
    </source>
</evidence>
<dbReference type="PROSITE" id="PS00156">
    <property type="entry name" value="OMPDECASE"/>
    <property type="match status" value="1"/>
</dbReference>
<keyword evidence="15" id="KW-1185">Reference proteome</keyword>
<evidence type="ECO:0000256" key="9">
    <source>
        <dbReference type="HAMAP-Rule" id="MF_01200"/>
    </source>
</evidence>
<evidence type="ECO:0000313" key="15">
    <source>
        <dbReference type="Proteomes" id="UP000377798"/>
    </source>
</evidence>
<dbReference type="HAMAP" id="MF_01200_B">
    <property type="entry name" value="OMPdecase_type1_B"/>
    <property type="match status" value="1"/>
</dbReference>
<feature type="binding site" evidence="9 11">
    <location>
        <position position="10"/>
    </location>
    <ligand>
        <name>substrate</name>
    </ligand>
</feature>
<comment type="function">
    <text evidence="1 9">Catalyzes the decarboxylation of orotidine 5'-monophosphate (OMP) to uridine 5'-monophosphate (UMP).</text>
</comment>
<dbReference type="Proteomes" id="UP000377798">
    <property type="component" value="Unassembled WGS sequence"/>
</dbReference>
<name>A0A8H2M6Q9_9FIRM</name>
<dbReference type="GO" id="GO:0004590">
    <property type="term" value="F:orotidine-5'-phosphate decarboxylase activity"/>
    <property type="evidence" value="ECO:0007669"/>
    <property type="project" value="UniProtKB-UniRule"/>
</dbReference>
<dbReference type="PANTHER" id="PTHR32119:SF2">
    <property type="entry name" value="OROTIDINE 5'-PHOSPHATE DECARBOXYLASE"/>
    <property type="match status" value="1"/>
</dbReference>
<protein>
    <recommendedName>
        <fullName evidence="9">Orotidine 5'-phosphate decarboxylase</fullName>
        <ecNumber evidence="9">4.1.1.23</ecNumber>
    </recommendedName>
    <alternativeName>
        <fullName evidence="9">OMP decarboxylase</fullName>
        <shortName evidence="9">OMPDCase</shortName>
        <shortName evidence="9">OMPdecase</shortName>
    </alternativeName>
</protein>
<feature type="binding site" evidence="9 11">
    <location>
        <position position="117"/>
    </location>
    <ligand>
        <name>substrate</name>
    </ligand>
</feature>
<dbReference type="GO" id="GO:0006207">
    <property type="term" value="P:'de novo' pyrimidine nucleobase biosynthetic process"/>
    <property type="evidence" value="ECO:0007669"/>
    <property type="project" value="InterPro"/>
</dbReference>
<dbReference type="InterPro" id="IPR001754">
    <property type="entry name" value="OMPdeCOase_dom"/>
</dbReference>
<evidence type="ECO:0000256" key="11">
    <source>
        <dbReference type="PIRSR" id="PIRSR614732-2"/>
    </source>
</evidence>
<dbReference type="PANTHER" id="PTHR32119">
    <property type="entry name" value="OROTIDINE 5'-PHOSPHATE DECARBOXYLASE"/>
    <property type="match status" value="1"/>
</dbReference>
<feature type="active site" description="For OMPdecase activity" evidence="10">
    <location>
        <position position="63"/>
    </location>
</feature>
<dbReference type="Gene3D" id="3.20.20.70">
    <property type="entry name" value="Aldolase class I"/>
    <property type="match status" value="1"/>
</dbReference>
<keyword evidence="5 9" id="KW-0665">Pyrimidine biosynthesis</keyword>
<reference evidence="14 15" key="1">
    <citation type="submission" date="2019-02" db="EMBL/GenBank/DDBJ databases">
        <authorList>
            <consortium name="Pathogen Informatics"/>
        </authorList>
    </citation>
    <scope>NUCLEOTIDE SEQUENCE [LARGE SCALE GENOMIC DNA]</scope>
    <source>
        <strain evidence="14 15">3012STDY7089603</strain>
    </source>
</reference>
<comment type="subunit">
    <text evidence="3 9">Homodimer.</text>
</comment>
<feature type="binding site" evidence="9 11">
    <location>
        <position position="207"/>
    </location>
    <ligand>
        <name>substrate</name>
    </ligand>
</feature>
<dbReference type="GO" id="GO:0005829">
    <property type="term" value="C:cytosol"/>
    <property type="evidence" value="ECO:0007669"/>
    <property type="project" value="TreeGrafter"/>
</dbReference>
<feature type="binding site" evidence="9">
    <location>
        <begin position="58"/>
        <end position="67"/>
    </location>
    <ligand>
        <name>substrate</name>
    </ligand>
</feature>
<dbReference type="EC" id="4.1.1.23" evidence="9"/>
<evidence type="ECO:0000256" key="4">
    <source>
        <dbReference type="ARBA" id="ARBA00022793"/>
    </source>
</evidence>
<dbReference type="NCBIfam" id="NF001273">
    <property type="entry name" value="PRK00230.1"/>
    <property type="match status" value="1"/>
</dbReference>
<dbReference type="CDD" id="cd04725">
    <property type="entry name" value="OMP_decarboxylase_like"/>
    <property type="match status" value="1"/>
</dbReference>
<comment type="similarity">
    <text evidence="8 9">Belongs to the OMP decarboxylase family. Type 1 subfamily.</text>
</comment>
<dbReference type="EMBL" id="CAACYI010000001">
    <property type="protein sequence ID" value="VFB16958.1"/>
    <property type="molecule type" value="Genomic_DNA"/>
</dbReference>
<dbReference type="InterPro" id="IPR011060">
    <property type="entry name" value="RibuloseP-bd_barrel"/>
</dbReference>
<feature type="domain" description="Orotidine 5'-phosphate decarboxylase" evidence="13">
    <location>
        <begin position="4"/>
        <end position="223"/>
    </location>
</feature>
<evidence type="ECO:0000256" key="6">
    <source>
        <dbReference type="ARBA" id="ARBA00023239"/>
    </source>
</evidence>
<dbReference type="AlphaFoldDB" id="A0A8H2M6Q9"/>
<keyword evidence="6 9" id="KW-0456">Lyase</keyword>
<evidence type="ECO:0000256" key="2">
    <source>
        <dbReference type="ARBA" id="ARBA00004861"/>
    </source>
</evidence>
<comment type="catalytic activity">
    <reaction evidence="7 9 12">
        <text>orotidine 5'-phosphate + H(+) = UMP + CO2</text>
        <dbReference type="Rhea" id="RHEA:11596"/>
        <dbReference type="ChEBI" id="CHEBI:15378"/>
        <dbReference type="ChEBI" id="CHEBI:16526"/>
        <dbReference type="ChEBI" id="CHEBI:57538"/>
        <dbReference type="ChEBI" id="CHEBI:57865"/>
        <dbReference type="EC" id="4.1.1.23"/>
    </reaction>
</comment>
<evidence type="ECO:0000256" key="7">
    <source>
        <dbReference type="ARBA" id="ARBA00049157"/>
    </source>
</evidence>
<feature type="active site" description="For OMPdecase activity" evidence="10">
    <location>
        <position position="58"/>
    </location>
</feature>
<dbReference type="GO" id="GO:0044205">
    <property type="term" value="P:'de novo' UMP biosynthetic process"/>
    <property type="evidence" value="ECO:0007669"/>
    <property type="project" value="UniProtKB-UniRule"/>
</dbReference>
<dbReference type="UniPathway" id="UPA00070">
    <property type="reaction ID" value="UER00120"/>
</dbReference>
<evidence type="ECO:0000256" key="10">
    <source>
        <dbReference type="PIRSR" id="PIRSR614732-1"/>
    </source>
</evidence>
<dbReference type="SMART" id="SM00934">
    <property type="entry name" value="OMPdecase"/>
    <property type="match status" value="1"/>
</dbReference>
<gene>
    <name evidence="9 14" type="primary">pyrF</name>
    <name evidence="14" type="ORF">NCTC13150_01534</name>
</gene>
<dbReference type="Pfam" id="PF00215">
    <property type="entry name" value="OMPdecase"/>
    <property type="match status" value="1"/>
</dbReference>
<feature type="binding site" evidence="9 11">
    <location>
        <position position="177"/>
    </location>
    <ligand>
        <name>substrate</name>
    </ligand>
</feature>
<keyword evidence="4 9" id="KW-0210">Decarboxylase</keyword>
<dbReference type="FunFam" id="3.20.20.70:FF:000015">
    <property type="entry name" value="Orotidine 5'-phosphate decarboxylase"/>
    <property type="match status" value="1"/>
</dbReference>
<dbReference type="InterPro" id="IPR047596">
    <property type="entry name" value="OMPdecase_bac"/>
</dbReference>
<feature type="active site" description="Proton donor" evidence="9">
    <location>
        <position position="60"/>
    </location>
</feature>
<organism evidence="14 15">
    <name type="scientific">Urinicoccus massiliensis</name>
    <dbReference type="NCBI Taxonomy" id="1723382"/>
    <lineage>
        <taxon>Bacteria</taxon>
        <taxon>Bacillati</taxon>
        <taxon>Bacillota</taxon>
        <taxon>Tissierellia</taxon>
        <taxon>Tissierellales</taxon>
        <taxon>Peptoniphilaceae</taxon>
        <taxon>Urinicoccus</taxon>
    </lineage>
</organism>
<dbReference type="NCBIfam" id="TIGR01740">
    <property type="entry name" value="pyrF"/>
    <property type="match status" value="1"/>
</dbReference>
<feature type="binding site" evidence="9 11">
    <location>
        <position position="187"/>
    </location>
    <ligand>
        <name>substrate</name>
    </ligand>
</feature>
<dbReference type="RefSeq" id="WP_131749632.1">
    <property type="nucleotide sequence ID" value="NZ_CAACYI010000001.1"/>
</dbReference>
<feature type="binding site" evidence="9 11">
    <location>
        <position position="208"/>
    </location>
    <ligand>
        <name>substrate</name>
    </ligand>
</feature>
<evidence type="ECO:0000256" key="1">
    <source>
        <dbReference type="ARBA" id="ARBA00002356"/>
    </source>
</evidence>
<dbReference type="SUPFAM" id="SSF51366">
    <property type="entry name" value="Ribulose-phoshate binding barrel"/>
    <property type="match status" value="1"/>
</dbReference>
<proteinExistence type="inferred from homology"/>
<dbReference type="InterPro" id="IPR013785">
    <property type="entry name" value="Aldolase_TIM"/>
</dbReference>
<sequence>MAKDVIVALDFSGKEEAYEFLDKFDQAIYTKVGMELFYKEGPDIVREIKKRGHKVFLDLKFHDIPNTVWGAVRSVLDLDVDMVNLHIPAGKKAIQGAREILDQAKSSTILLGVTVLTSMEEEDLRDLSIQGSLKDVVKSYGKLGLDAGLHGLVCSAQEVEDLKKDLGNFIAVTPGIRPGGQAGQDDQKRTMTPAQAAKAGSDYIVVGRPIRNAQDPLEAYRAIKAEFLKEEV</sequence>
<evidence type="ECO:0000259" key="13">
    <source>
        <dbReference type="SMART" id="SM00934"/>
    </source>
</evidence>
<feature type="active site" description="For OMPdecase activity" evidence="10">
    <location>
        <position position="60"/>
    </location>
</feature>
<dbReference type="InterPro" id="IPR014732">
    <property type="entry name" value="OMPdecase"/>
</dbReference>
<dbReference type="InterPro" id="IPR018089">
    <property type="entry name" value="OMPdecase_AS"/>
</dbReference>
<comment type="pathway">
    <text evidence="2 9 12">Pyrimidine metabolism; UMP biosynthesis via de novo pathway; UMP from orotate: step 2/2.</text>
</comment>
<accession>A0A8H2M6Q9</accession>
<evidence type="ECO:0000313" key="14">
    <source>
        <dbReference type="EMBL" id="VFB16958.1"/>
    </source>
</evidence>